<reference evidence="2 3" key="1">
    <citation type="submission" date="2009-04" db="EMBL/GenBank/DDBJ databases">
        <authorList>
            <person name="Qin X."/>
            <person name="Bachman B."/>
            <person name="Battles P."/>
            <person name="Bell A."/>
            <person name="Bess C."/>
            <person name="Bickham C."/>
            <person name="Chaboub L."/>
            <person name="Chen D."/>
            <person name="Coyle M."/>
            <person name="Deiros D.R."/>
            <person name="Dinh H."/>
            <person name="Forbes L."/>
            <person name="Fowler G."/>
            <person name="Francisco L."/>
            <person name="Fu Q."/>
            <person name="Gubbala S."/>
            <person name="Hale W."/>
            <person name="Han Y."/>
            <person name="Hemphill L."/>
            <person name="Highlander S.K."/>
            <person name="Hirani K."/>
            <person name="Hogues M."/>
            <person name="Jackson L."/>
            <person name="Jakkamsetti A."/>
            <person name="Javaid M."/>
            <person name="Jiang H."/>
            <person name="Korchina V."/>
            <person name="Kovar C."/>
            <person name="Lara F."/>
            <person name="Lee S."/>
            <person name="Mata R."/>
            <person name="Mathew T."/>
            <person name="Moen C."/>
            <person name="Morales K."/>
            <person name="Munidasa M."/>
            <person name="Nazareth L."/>
            <person name="Ngo R."/>
            <person name="Nguyen L."/>
            <person name="Okwuonu G."/>
            <person name="Ongeri F."/>
            <person name="Patil S."/>
            <person name="Petrosino J."/>
            <person name="Pham C."/>
            <person name="Pham P."/>
            <person name="Pu L.-L."/>
            <person name="Puazo M."/>
            <person name="Raj R."/>
            <person name="Reid J."/>
            <person name="Rouhana J."/>
            <person name="Saada N."/>
            <person name="Shang Y."/>
            <person name="Simmons D."/>
            <person name="Thornton R."/>
            <person name="Warren J."/>
            <person name="Weissenberger G."/>
            <person name="Zhang J."/>
            <person name="Zhang L."/>
            <person name="Zhou C."/>
            <person name="Zhu D."/>
            <person name="Muzny D."/>
            <person name="Worley K."/>
            <person name="Gibbs R."/>
        </authorList>
    </citation>
    <scope>NUCLEOTIDE SEQUENCE [LARGE SCALE GENOMIC DNA]</scope>
    <source>
        <strain evidence="2 3">ATCC 33313</strain>
    </source>
</reference>
<dbReference type="EMBL" id="ACKU01000008">
    <property type="protein sequence ID" value="EER75105.1"/>
    <property type="molecule type" value="Genomic_DNA"/>
</dbReference>
<dbReference type="eggNOG" id="COG5527">
    <property type="taxonomic scope" value="Bacteria"/>
</dbReference>
<accession>C5R9K5</accession>
<dbReference type="InterPro" id="IPR010931">
    <property type="entry name" value="L_lactis_RepB_C"/>
</dbReference>
<evidence type="ECO:0000313" key="2">
    <source>
        <dbReference type="EMBL" id="EER75105.1"/>
    </source>
</evidence>
<evidence type="ECO:0000259" key="1">
    <source>
        <dbReference type="Pfam" id="PF06430"/>
    </source>
</evidence>
<dbReference type="HOGENOM" id="CLU_2497063_0_0_9"/>
<dbReference type="Proteomes" id="UP000004528">
    <property type="component" value="Unassembled WGS sequence"/>
</dbReference>
<keyword evidence="3" id="KW-1185">Reference proteome</keyword>
<name>C5R9K5_WEIPA</name>
<organism evidence="2 3">
    <name type="scientific">Weissella paramesenteroides ATCC 33313</name>
    <dbReference type="NCBI Taxonomy" id="585506"/>
    <lineage>
        <taxon>Bacteria</taxon>
        <taxon>Bacillati</taxon>
        <taxon>Bacillota</taxon>
        <taxon>Bacilli</taxon>
        <taxon>Lactobacillales</taxon>
        <taxon>Lactobacillaceae</taxon>
        <taxon>Weissella</taxon>
    </lineage>
</organism>
<comment type="caution">
    <text evidence="2">The sequence shown here is derived from an EMBL/GenBank/DDBJ whole genome shotgun (WGS) entry which is preliminary data.</text>
</comment>
<gene>
    <name evidence="2" type="ORF">HMPREF0877_0650</name>
</gene>
<protein>
    <recommendedName>
        <fullName evidence="1">Lactococcus lactis RepB C-terminal domain-containing protein</fullName>
    </recommendedName>
</protein>
<proteinExistence type="predicted"/>
<sequence length="86" mass="10098">MTLFNNKTLQFENVEDQGRQQETEEKLVYQAMKSQYTKLILEHFLLSYIDFTDTAILLGLQKNVYPLYDELKDLRGLNGVKEHVGK</sequence>
<feature type="domain" description="Lactococcus lactis RepB C-terminal" evidence="1">
    <location>
        <begin position="14"/>
        <end position="84"/>
    </location>
</feature>
<dbReference type="AlphaFoldDB" id="C5R9K5"/>
<dbReference type="Pfam" id="PF06430">
    <property type="entry name" value="L_lactis_RepB_C"/>
    <property type="match status" value="1"/>
</dbReference>
<evidence type="ECO:0000313" key="3">
    <source>
        <dbReference type="Proteomes" id="UP000004528"/>
    </source>
</evidence>